<feature type="transmembrane region" description="Helical" evidence="6">
    <location>
        <begin position="427"/>
        <end position="447"/>
    </location>
</feature>
<feature type="transmembrane region" description="Helical" evidence="6">
    <location>
        <begin position="383"/>
        <end position="406"/>
    </location>
</feature>
<feature type="transmembrane region" description="Helical" evidence="6">
    <location>
        <begin position="453"/>
        <end position="472"/>
    </location>
</feature>
<evidence type="ECO:0000256" key="2">
    <source>
        <dbReference type="ARBA" id="ARBA00022692"/>
    </source>
</evidence>
<comment type="subcellular location">
    <subcellularLocation>
        <location evidence="1">Membrane</location>
        <topology evidence="1">Multi-pass membrane protein</topology>
    </subcellularLocation>
</comment>
<dbReference type="AlphaFoldDB" id="A0A397DF43"/>
<feature type="transmembrane region" description="Helical" evidence="6">
    <location>
        <begin position="492"/>
        <end position="511"/>
    </location>
</feature>
<reference evidence="7 8" key="1">
    <citation type="submission" date="2018-08" db="EMBL/GenBank/DDBJ databases">
        <title>Aphanomyces genome sequencing and annotation.</title>
        <authorList>
            <person name="Minardi D."/>
            <person name="Oidtmann B."/>
            <person name="Van Der Giezen M."/>
            <person name="Studholme D.J."/>
        </authorList>
    </citation>
    <scope>NUCLEOTIDE SEQUENCE [LARGE SCALE GENOMIC DNA]</scope>
    <source>
        <strain evidence="7 8">SA</strain>
    </source>
</reference>
<evidence type="ECO:0000256" key="6">
    <source>
        <dbReference type="SAM" id="Phobius"/>
    </source>
</evidence>
<feature type="transmembrane region" description="Helical" evidence="6">
    <location>
        <begin position="116"/>
        <end position="134"/>
    </location>
</feature>
<dbReference type="SUPFAM" id="SSF57783">
    <property type="entry name" value="Zinc beta-ribbon"/>
    <property type="match status" value="1"/>
</dbReference>
<protein>
    <submittedName>
        <fullName evidence="7">Uncharacterized protein</fullName>
    </submittedName>
</protein>
<organism evidence="7 8">
    <name type="scientific">Aphanomyces astaci</name>
    <name type="common">Crayfish plague agent</name>
    <dbReference type="NCBI Taxonomy" id="112090"/>
    <lineage>
        <taxon>Eukaryota</taxon>
        <taxon>Sar</taxon>
        <taxon>Stramenopiles</taxon>
        <taxon>Oomycota</taxon>
        <taxon>Saprolegniomycetes</taxon>
        <taxon>Saprolegniales</taxon>
        <taxon>Verrucalvaceae</taxon>
        <taxon>Aphanomyces</taxon>
    </lineage>
</organism>
<feature type="transmembrane region" description="Helical" evidence="6">
    <location>
        <begin position="196"/>
        <end position="215"/>
    </location>
</feature>
<feature type="transmembrane region" description="Helical" evidence="6">
    <location>
        <begin position="330"/>
        <end position="354"/>
    </location>
</feature>
<feature type="compositionally biased region" description="Polar residues" evidence="5">
    <location>
        <begin position="576"/>
        <end position="587"/>
    </location>
</feature>
<name>A0A397DF43_APHAT</name>
<evidence type="ECO:0000256" key="4">
    <source>
        <dbReference type="ARBA" id="ARBA00023136"/>
    </source>
</evidence>
<dbReference type="GO" id="GO:0015171">
    <property type="term" value="F:amino acid transmembrane transporter activity"/>
    <property type="evidence" value="ECO:0007669"/>
    <property type="project" value="TreeGrafter"/>
</dbReference>
<dbReference type="GO" id="GO:0016020">
    <property type="term" value="C:membrane"/>
    <property type="evidence" value="ECO:0007669"/>
    <property type="project" value="UniProtKB-SubCell"/>
</dbReference>
<dbReference type="Proteomes" id="UP000265716">
    <property type="component" value="Unassembled WGS sequence"/>
</dbReference>
<evidence type="ECO:0000313" key="8">
    <source>
        <dbReference type="Proteomes" id="UP000265716"/>
    </source>
</evidence>
<keyword evidence="3 6" id="KW-1133">Transmembrane helix</keyword>
<keyword evidence="4 6" id="KW-0472">Membrane</keyword>
<feature type="transmembrane region" description="Helical" evidence="6">
    <location>
        <begin position="221"/>
        <end position="245"/>
    </location>
</feature>
<keyword evidence="2 6" id="KW-0812">Transmembrane</keyword>
<feature type="transmembrane region" description="Helical" evidence="6">
    <location>
        <begin position="291"/>
        <end position="309"/>
    </location>
</feature>
<dbReference type="PANTHER" id="PTHR43243">
    <property type="entry name" value="INNER MEMBRANE TRANSPORTER YGJI-RELATED"/>
    <property type="match status" value="1"/>
</dbReference>
<dbReference type="VEuPathDB" id="FungiDB:H257_14158"/>
<evidence type="ECO:0000313" key="7">
    <source>
        <dbReference type="EMBL" id="RHY63798.1"/>
    </source>
</evidence>
<sequence length="858" mass="92455">AMAAESVSILYGSLPLDDNFGGSTNDEGSMNVHVDPLTIHLADDVMHVKAWEFPGWGSATSESADPAELKDLDATLVAATHAHRLGEWPATAICGNDILSSCLYTAGIVAVRAGKLAPVAMAVVAAILYLYRYIYGEVVNAIPLNGGSYNALLNTTTKRIASVAAALGILSYVATGVVSGTSACTYLQSLVPSLPIVHASVGLLFFFALLSIIGIRESAGVALVIFVVHTTTLIVLCGMSVVFLIQDKAAILRANFHADYPDVSVAGAAYAVLVSFLVSTHVGLIRVPGSLSTALFFGTCTAMLGISGFETSAQFVEDQAPGVFPKTLRNMWWGVAIFNPSISFLSLAVLPLPILTTHKDTVLSAMAKAVGGRGLETWVAVDAFVVLSGAVLTAYVGITGLVRRLALDRILPSGLLATNRWRGTNHWIVLAYFGISASLVVALRGQVDTLSGVYTFAFLALMILFGVGCMLLKFKRSDLLKQHAEGRENAPWGVVVVGVGCMVLALGGNLVSDPAVLSIACVYFSIVMGIVMVMFERVFVLRLLLALVTAMWPKSKGEKKRTAAGDGNGAELLNGHRNNSSGDQSTTGDDIGNDGGGGYVDESSSAGASPFHALSSPGMSIARAIHAINGPPILFFCKRPHLPTLNKAILYVRQNEQTAQLYIVHVTEKREDMDAFASVVSLFDRIYPKLKIDFVQVVTHGYVGFGPAVVEWVSRKYHTPKNLMFIKQPSHDCAHTIANNMLYPSQDREMKQLTFTCRNCSHNERVPEHCIYVNKLVKDARNQMDVLPEDIIDDPTLQRDFDVVCPMCGQQGAAFIRSHDGVKQSTLALIWICLNRDCQTDDNGNRLPTHRWMDDAFR</sequence>
<proteinExistence type="predicted"/>
<evidence type="ECO:0000256" key="3">
    <source>
        <dbReference type="ARBA" id="ARBA00022989"/>
    </source>
</evidence>
<dbReference type="PANTHER" id="PTHR43243:SF11">
    <property type="entry name" value="AMINO ACID PERMEASE_ SLC12A DOMAIN-CONTAINING PROTEIN"/>
    <property type="match status" value="1"/>
</dbReference>
<comment type="caution">
    <text evidence="7">The sequence shown here is derived from an EMBL/GenBank/DDBJ whole genome shotgun (WGS) entry which is preliminary data.</text>
</comment>
<dbReference type="InterPro" id="IPR034012">
    <property type="entry name" value="Zn_ribbon_RPB9_C"/>
</dbReference>
<feature type="region of interest" description="Disordered" evidence="5">
    <location>
        <begin position="558"/>
        <end position="596"/>
    </location>
</feature>
<feature type="transmembrane region" description="Helical" evidence="6">
    <location>
        <begin position="523"/>
        <end position="552"/>
    </location>
</feature>
<dbReference type="InterPro" id="IPR002293">
    <property type="entry name" value="AA/rel_permease1"/>
</dbReference>
<gene>
    <name evidence="7" type="ORF">DYB38_007105</name>
</gene>
<dbReference type="CDD" id="cd10508">
    <property type="entry name" value="Zn-ribbon_RPB9"/>
    <property type="match status" value="1"/>
</dbReference>
<feature type="transmembrane region" description="Helical" evidence="6">
    <location>
        <begin position="160"/>
        <end position="184"/>
    </location>
</feature>
<dbReference type="Gene3D" id="2.20.25.10">
    <property type="match status" value="2"/>
</dbReference>
<evidence type="ECO:0000256" key="1">
    <source>
        <dbReference type="ARBA" id="ARBA00004141"/>
    </source>
</evidence>
<feature type="non-terminal residue" evidence="7">
    <location>
        <position position="1"/>
    </location>
</feature>
<dbReference type="Gene3D" id="1.20.1740.10">
    <property type="entry name" value="Amino acid/polyamine transporter I"/>
    <property type="match status" value="1"/>
</dbReference>
<evidence type="ECO:0000256" key="5">
    <source>
        <dbReference type="SAM" id="MobiDB-lite"/>
    </source>
</evidence>
<dbReference type="Pfam" id="PF13520">
    <property type="entry name" value="AA_permease_2"/>
    <property type="match status" value="1"/>
</dbReference>
<feature type="transmembrane region" description="Helical" evidence="6">
    <location>
        <begin position="265"/>
        <end position="285"/>
    </location>
</feature>
<dbReference type="EMBL" id="QUTC01004564">
    <property type="protein sequence ID" value="RHY63798.1"/>
    <property type="molecule type" value="Genomic_DNA"/>
</dbReference>
<accession>A0A397DF43</accession>